<dbReference type="PANTHER" id="PTHR38825:SF2">
    <property type="entry name" value="LYSINE TRANSPORTER LYSE"/>
    <property type="match status" value="1"/>
</dbReference>
<dbReference type="Pfam" id="PF01810">
    <property type="entry name" value="LysE"/>
    <property type="match status" value="1"/>
</dbReference>
<feature type="transmembrane region" description="Helical" evidence="6">
    <location>
        <begin position="6"/>
        <end position="27"/>
    </location>
</feature>
<dbReference type="AlphaFoldDB" id="K2FX78"/>
<keyword evidence="3 6" id="KW-0812">Transmembrane</keyword>
<gene>
    <name evidence="7" type="ORF">ACD_4C00270G0002</name>
</gene>
<comment type="subcellular location">
    <subcellularLocation>
        <location evidence="1">Cell membrane</location>
        <topology evidence="1">Multi-pass membrane protein</topology>
    </subcellularLocation>
</comment>
<dbReference type="GO" id="GO:0006865">
    <property type="term" value="P:amino acid transport"/>
    <property type="evidence" value="ECO:0007669"/>
    <property type="project" value="InterPro"/>
</dbReference>
<organism evidence="7">
    <name type="scientific">uncultured bacterium</name>
    <name type="common">gcode 4</name>
    <dbReference type="NCBI Taxonomy" id="1234023"/>
    <lineage>
        <taxon>Bacteria</taxon>
        <taxon>environmental samples</taxon>
    </lineage>
</organism>
<dbReference type="GO" id="GO:0005886">
    <property type="term" value="C:plasma membrane"/>
    <property type="evidence" value="ECO:0007669"/>
    <property type="project" value="UniProtKB-SubCell"/>
</dbReference>
<keyword evidence="5 6" id="KW-0472">Membrane</keyword>
<evidence type="ECO:0000256" key="4">
    <source>
        <dbReference type="ARBA" id="ARBA00022989"/>
    </source>
</evidence>
<proteinExistence type="predicted"/>
<evidence type="ECO:0000256" key="5">
    <source>
        <dbReference type="ARBA" id="ARBA00023136"/>
    </source>
</evidence>
<feature type="transmembrane region" description="Helical" evidence="6">
    <location>
        <begin position="109"/>
        <end position="130"/>
    </location>
</feature>
<evidence type="ECO:0000256" key="1">
    <source>
        <dbReference type="ARBA" id="ARBA00004651"/>
    </source>
</evidence>
<evidence type="ECO:0000256" key="3">
    <source>
        <dbReference type="ARBA" id="ARBA00022692"/>
    </source>
</evidence>
<feature type="transmembrane region" description="Helical" evidence="6">
    <location>
        <begin position="69"/>
        <end position="89"/>
    </location>
</feature>
<dbReference type="PANTHER" id="PTHR38825">
    <property type="entry name" value="LYSINE EXPORTER PROTEIN (LYSE/YGGA)"/>
    <property type="match status" value="1"/>
</dbReference>
<feature type="transmembrane region" description="Helical" evidence="6">
    <location>
        <begin position="174"/>
        <end position="195"/>
    </location>
</feature>
<dbReference type="InterPro" id="IPR001123">
    <property type="entry name" value="LeuE-type"/>
</dbReference>
<sequence length="202" mass="22847">MTNEIISAFILGLVGGLVPGPVLTATFTEILQSGILKSFRIILWAMITETVVALISLITLSSMNFPESFFQSLSIIGALILVWISISIWKIHKIDTEEKVHFSLGKISAMILANGVLWTFWVTVCIPKAILLNEKIIFGNYIFLLLVELWWLISTILVAITFSRFRKILSHPKVVPIIFKVFALTFVYFAIDMIYKSAKFFL</sequence>
<protein>
    <recommendedName>
        <fullName evidence="8">Lysine transporter LysE</fullName>
    </recommendedName>
</protein>
<evidence type="ECO:0000256" key="6">
    <source>
        <dbReference type="SAM" id="Phobius"/>
    </source>
</evidence>
<evidence type="ECO:0000256" key="2">
    <source>
        <dbReference type="ARBA" id="ARBA00022475"/>
    </source>
</evidence>
<feature type="transmembrane region" description="Helical" evidence="6">
    <location>
        <begin position="39"/>
        <end position="63"/>
    </location>
</feature>
<dbReference type="EMBL" id="AMFJ01000786">
    <property type="protein sequence ID" value="EKE26477.1"/>
    <property type="molecule type" value="Genomic_DNA"/>
</dbReference>
<name>K2FX78_9BACT</name>
<comment type="caution">
    <text evidence="7">The sequence shown here is derived from an EMBL/GenBank/DDBJ whole genome shotgun (WGS) entry which is preliminary data.</text>
</comment>
<feature type="transmembrane region" description="Helical" evidence="6">
    <location>
        <begin position="136"/>
        <end position="162"/>
    </location>
</feature>
<evidence type="ECO:0008006" key="8">
    <source>
        <dbReference type="Google" id="ProtNLM"/>
    </source>
</evidence>
<evidence type="ECO:0000313" key="7">
    <source>
        <dbReference type="EMBL" id="EKE26477.1"/>
    </source>
</evidence>
<keyword evidence="2" id="KW-1003">Cell membrane</keyword>
<accession>K2FX78</accession>
<reference evidence="7" key="1">
    <citation type="journal article" date="2012" name="Science">
        <title>Fermentation, hydrogen, and sulfur metabolism in multiple uncultivated bacterial phyla.</title>
        <authorList>
            <person name="Wrighton K.C."/>
            <person name="Thomas B.C."/>
            <person name="Sharon I."/>
            <person name="Miller C.S."/>
            <person name="Castelle C.J."/>
            <person name="VerBerkmoes N.C."/>
            <person name="Wilkins M.J."/>
            <person name="Hettich R.L."/>
            <person name="Lipton M.S."/>
            <person name="Williams K.H."/>
            <person name="Long P.E."/>
            <person name="Banfield J.F."/>
        </authorList>
    </citation>
    <scope>NUCLEOTIDE SEQUENCE [LARGE SCALE GENOMIC DNA]</scope>
</reference>
<keyword evidence="4 6" id="KW-1133">Transmembrane helix</keyword>